<protein>
    <submittedName>
        <fullName evidence="2">Uncharacterized protein</fullName>
    </submittedName>
</protein>
<reference evidence="2 3" key="1">
    <citation type="journal article" date="2017" name="Nat. Commun.">
        <title>Genome assembly with in vitro proximity ligation data and whole-genome triplication in lettuce.</title>
        <authorList>
            <person name="Reyes-Chin-Wo S."/>
            <person name="Wang Z."/>
            <person name="Yang X."/>
            <person name="Kozik A."/>
            <person name="Arikit S."/>
            <person name="Song C."/>
            <person name="Xia L."/>
            <person name="Froenicke L."/>
            <person name="Lavelle D.O."/>
            <person name="Truco M.J."/>
            <person name="Xia R."/>
            <person name="Zhu S."/>
            <person name="Xu C."/>
            <person name="Xu H."/>
            <person name="Xu X."/>
            <person name="Cox K."/>
            <person name="Korf I."/>
            <person name="Meyers B.C."/>
            <person name="Michelmore R.W."/>
        </authorList>
    </citation>
    <scope>NUCLEOTIDE SEQUENCE [LARGE SCALE GENOMIC DNA]</scope>
    <source>
        <strain evidence="3">cv. Salinas</strain>
        <tissue evidence="2">Seedlings</tissue>
    </source>
</reference>
<name>A0A9R1V2S1_LACSA</name>
<organism evidence="2 3">
    <name type="scientific">Lactuca sativa</name>
    <name type="common">Garden lettuce</name>
    <dbReference type="NCBI Taxonomy" id="4236"/>
    <lineage>
        <taxon>Eukaryota</taxon>
        <taxon>Viridiplantae</taxon>
        <taxon>Streptophyta</taxon>
        <taxon>Embryophyta</taxon>
        <taxon>Tracheophyta</taxon>
        <taxon>Spermatophyta</taxon>
        <taxon>Magnoliopsida</taxon>
        <taxon>eudicotyledons</taxon>
        <taxon>Gunneridae</taxon>
        <taxon>Pentapetalae</taxon>
        <taxon>asterids</taxon>
        <taxon>campanulids</taxon>
        <taxon>Asterales</taxon>
        <taxon>Asteraceae</taxon>
        <taxon>Cichorioideae</taxon>
        <taxon>Cichorieae</taxon>
        <taxon>Lactucinae</taxon>
        <taxon>Lactuca</taxon>
    </lineage>
</organism>
<feature type="compositionally biased region" description="Polar residues" evidence="1">
    <location>
        <begin position="119"/>
        <end position="129"/>
    </location>
</feature>
<keyword evidence="3" id="KW-1185">Reference proteome</keyword>
<feature type="region of interest" description="Disordered" evidence="1">
    <location>
        <begin position="29"/>
        <end position="129"/>
    </location>
</feature>
<accession>A0A9R1V2S1</accession>
<feature type="compositionally biased region" description="Basic and acidic residues" evidence="1">
    <location>
        <begin position="49"/>
        <end position="62"/>
    </location>
</feature>
<feature type="compositionally biased region" description="Basic and acidic residues" evidence="1">
    <location>
        <begin position="81"/>
        <end position="101"/>
    </location>
</feature>
<comment type="caution">
    <text evidence="2">The sequence shown here is derived from an EMBL/GenBank/DDBJ whole genome shotgun (WGS) entry which is preliminary data.</text>
</comment>
<feature type="compositionally biased region" description="Acidic residues" evidence="1">
    <location>
        <begin position="102"/>
        <end position="115"/>
    </location>
</feature>
<dbReference type="EMBL" id="NBSK02000006">
    <property type="protein sequence ID" value="KAJ0199042.1"/>
    <property type="molecule type" value="Genomic_DNA"/>
</dbReference>
<dbReference type="Proteomes" id="UP000235145">
    <property type="component" value="Unassembled WGS sequence"/>
</dbReference>
<sequence length="162" mass="18446">MADLVGRDKKKLRYKFITSSSDVNLDHYIAKNGKPRNTGVTTVMGLKTNDQKENEAKDRNGEEENDNDGSQPEVDYLVDSNKAKNDGDNNKKEQKDGKINENENDEEKNDNEIDETNNHGETIQQSENENLLEKVVDNIMDNVVTIGFSRLNSQEDEIWNDP</sequence>
<gene>
    <name evidence="2" type="ORF">LSAT_V11C600327010</name>
</gene>
<proteinExistence type="predicted"/>
<evidence type="ECO:0000313" key="2">
    <source>
        <dbReference type="EMBL" id="KAJ0199042.1"/>
    </source>
</evidence>
<evidence type="ECO:0000313" key="3">
    <source>
        <dbReference type="Proteomes" id="UP000235145"/>
    </source>
</evidence>
<dbReference type="AlphaFoldDB" id="A0A9R1V2S1"/>
<evidence type="ECO:0000256" key="1">
    <source>
        <dbReference type="SAM" id="MobiDB-lite"/>
    </source>
</evidence>